<dbReference type="Gene3D" id="2.70.170.10">
    <property type="entry name" value="Neurotransmitter-gated ion-channel ligand-binding domain"/>
    <property type="match status" value="1"/>
</dbReference>
<keyword evidence="7" id="KW-0770">Synapse</keyword>
<dbReference type="GO" id="GO:0045211">
    <property type="term" value="C:postsynaptic membrane"/>
    <property type="evidence" value="ECO:0007669"/>
    <property type="project" value="UniProtKB-SubCell"/>
</dbReference>
<dbReference type="SMART" id="SM00209">
    <property type="entry name" value="TSP1"/>
    <property type="match status" value="1"/>
</dbReference>
<reference evidence="20" key="1">
    <citation type="submission" date="2023-07" db="EMBL/GenBank/DDBJ databases">
        <authorList>
            <consortium name="CYATHOMIX"/>
        </authorList>
    </citation>
    <scope>NUCLEOTIDE SEQUENCE</scope>
    <source>
        <strain evidence="20">N/A</strain>
    </source>
</reference>
<feature type="domain" description="Neurotransmitter-gated ion-channel ligand-binding" evidence="18">
    <location>
        <begin position="665"/>
        <end position="850"/>
    </location>
</feature>
<dbReference type="InterPro" id="IPR002394">
    <property type="entry name" value="Nicotinic_acetylcholine_rcpt"/>
</dbReference>
<dbReference type="PRINTS" id="PR00252">
    <property type="entry name" value="NRIONCHANNEL"/>
</dbReference>
<keyword evidence="12" id="KW-0325">Glycoprotein</keyword>
<evidence type="ECO:0000256" key="7">
    <source>
        <dbReference type="ARBA" id="ARBA00023018"/>
    </source>
</evidence>
<keyword evidence="15 17" id="KW-0407">Ion channel</keyword>
<keyword evidence="4 17" id="KW-0812">Transmembrane</keyword>
<evidence type="ECO:0000256" key="10">
    <source>
        <dbReference type="ARBA" id="ARBA00023157"/>
    </source>
</evidence>
<keyword evidence="2 17" id="KW-0813">Transport</keyword>
<dbReference type="GO" id="GO:0022848">
    <property type="term" value="F:acetylcholine-gated monoatomic cation-selective channel activity"/>
    <property type="evidence" value="ECO:0007669"/>
    <property type="project" value="InterPro"/>
</dbReference>
<dbReference type="SUPFAM" id="SSF90112">
    <property type="entry name" value="Neurotransmitter-gated ion-channel transmembrane pore"/>
    <property type="match status" value="1"/>
</dbReference>
<dbReference type="CDD" id="cd18997">
    <property type="entry name" value="LGIC_ECD_nAChR"/>
    <property type="match status" value="1"/>
</dbReference>
<evidence type="ECO:0000313" key="20">
    <source>
        <dbReference type="EMBL" id="CAJ0595941.1"/>
    </source>
</evidence>
<evidence type="ECO:0000259" key="18">
    <source>
        <dbReference type="Pfam" id="PF02931"/>
    </source>
</evidence>
<accession>A0AA36M354</accession>
<evidence type="ECO:0000256" key="11">
    <source>
        <dbReference type="ARBA" id="ARBA00023170"/>
    </source>
</evidence>
<feature type="signal peptide" evidence="17">
    <location>
        <begin position="1"/>
        <end position="23"/>
    </location>
</feature>
<comment type="subcellular location">
    <subcellularLocation>
        <location evidence="16">Postsynaptic cell membrane</location>
        <topology evidence="16">Multi-pass membrane protein</topology>
    </subcellularLocation>
</comment>
<dbReference type="InterPro" id="IPR036719">
    <property type="entry name" value="Neuro-gated_channel_TM_sf"/>
</dbReference>
<keyword evidence="14" id="KW-1071">Ligand-gated ion channel</keyword>
<dbReference type="Pfam" id="PF02932">
    <property type="entry name" value="Neur_chan_memb"/>
    <property type="match status" value="1"/>
</dbReference>
<dbReference type="PANTHER" id="PTHR18945">
    <property type="entry name" value="NEUROTRANSMITTER GATED ION CHANNEL"/>
    <property type="match status" value="1"/>
</dbReference>
<evidence type="ECO:0000256" key="14">
    <source>
        <dbReference type="ARBA" id="ARBA00023286"/>
    </source>
</evidence>
<dbReference type="InterPro" id="IPR038050">
    <property type="entry name" value="Neuro_actylchol_rec"/>
</dbReference>
<dbReference type="AlphaFoldDB" id="A0AA36M354"/>
<evidence type="ECO:0000256" key="2">
    <source>
        <dbReference type="ARBA" id="ARBA00022448"/>
    </source>
</evidence>
<dbReference type="EMBL" id="CATQJL010000112">
    <property type="protein sequence ID" value="CAJ0595941.1"/>
    <property type="molecule type" value="Genomic_DNA"/>
</dbReference>
<keyword evidence="3" id="KW-1003">Cell membrane</keyword>
<sequence length="1022" mass="115757">MVLMNAFILLLLHLHLFIIAVHPEPVTNHPESAIIPTNPRSNSKVHLRKHSATSHYGIYAANRSSCRFKGPMIPCECLLEVSDTYYLEENDERIAMFAVGPPHIEIHVPSHHDMLHELDVQIVPKLCVKEKFTVKLLYRPEQLLPDETWSTVATESTILHNELVDIVFPCENFANAGIYKIALVNSVGYEIEDVQWIRVNGSAGVSLELRNDSIFPHCTKDLAVKWKTTQCEAARLSYRIRILAVPEGSSNHEHRSHYIEEVDVTHEQALLSIPCSQFDIYYVKYCFELVSVEAKTSVFHLWRTTCVNTEPAVAANATWSGWSQWSECSATCGESTQKRYRFCENPEPKRAPDCVGDMIETRPCVVPECPGRLKAQPLLANCSCGCVLSGTSGSFFATAADAQVCAGNQTWSMPARHNKAVADFKVVTDEEAPGKLFFFLRAPYEELVWFSGSNQDQAFTLRLDRAIFIVLWYKGNNSEMERKGYTISYSTREITTQVPTRTSQTCQPLCPETVIIVLLCLLFLFIIFIPPFFCAAMTKRLRRRSCHERPLIDKVYDNDMIRSGNTECTQTSGEKPSGYTAQRSIGIQLSVQSTPRCARTFLPTDSPTPHGTTNSTADELEYDYYDGTTIPGSLLAPVNDYLMCEIEIDQIIAQSSLYSKPVDTHDVYTQQILDVDEKNQLVSLNAWLSYTWHDYSLGWDPEKYDGIQDIRFPGSADHIWRPDILLYNSAAEDFDSTFKSNLLVYSSGDVNWIPPGVLKFVCKLDVTWFPFDDQVCYLKFGSWTFHGYALDLVIDAESENLNHSMDLSTYVVNGEWTIVSSPAVREVTYYKCCPEPYPTVKFYLHLRRRTLYYGFNLIIPSILICVMTVFGFSLPPDAGEKITLQMTILLAIVFFLSMVSEMTPPTSDAVPLIGVFFSCCMLVISASVVFTVLILNLHFRSPDTHRFSPMVRRVFLEWLPWLLCMSRPGYTFVGGKAIIEDPPQPRLKPEQLHKNPLLMLNPVADAQLTLLHAIYAEVNEVR</sequence>
<evidence type="ECO:0000256" key="12">
    <source>
        <dbReference type="ARBA" id="ARBA00023180"/>
    </source>
</evidence>
<dbReference type="InterPro" id="IPR018000">
    <property type="entry name" value="Neurotransmitter_ion_chnl_CS"/>
</dbReference>
<keyword evidence="9 17" id="KW-0472">Membrane</keyword>
<dbReference type="FunFam" id="2.70.170.10:FF:000016">
    <property type="entry name" value="Nicotinic acetylcholine receptor subunit"/>
    <property type="match status" value="1"/>
</dbReference>
<dbReference type="PRINTS" id="PR00254">
    <property type="entry name" value="NICOTINICR"/>
</dbReference>
<dbReference type="FunFam" id="1.20.58.390:FF:000046">
    <property type="entry name" value="AcetylCholine Receptor"/>
    <property type="match status" value="1"/>
</dbReference>
<name>A0AA36M354_CYLNA</name>
<feature type="transmembrane region" description="Helical" evidence="17">
    <location>
        <begin position="851"/>
        <end position="870"/>
    </location>
</feature>
<feature type="chain" id="PRO_5041488016" evidence="17">
    <location>
        <begin position="24"/>
        <end position="1022"/>
    </location>
</feature>
<dbReference type="GO" id="GO:0004888">
    <property type="term" value="F:transmembrane signaling receptor activity"/>
    <property type="evidence" value="ECO:0007669"/>
    <property type="project" value="InterPro"/>
</dbReference>
<keyword evidence="6 17" id="KW-1133">Transmembrane helix</keyword>
<keyword evidence="11" id="KW-0675">Receptor</keyword>
<evidence type="ECO:0000256" key="1">
    <source>
        <dbReference type="ARBA" id="ARBA00009237"/>
    </source>
</evidence>
<evidence type="ECO:0000256" key="15">
    <source>
        <dbReference type="ARBA" id="ARBA00023303"/>
    </source>
</evidence>
<dbReference type="InterPro" id="IPR036734">
    <property type="entry name" value="Neur_chan_lig-bd_sf"/>
</dbReference>
<evidence type="ECO:0000313" key="21">
    <source>
        <dbReference type="Proteomes" id="UP001176961"/>
    </source>
</evidence>
<dbReference type="PROSITE" id="PS00236">
    <property type="entry name" value="NEUROTR_ION_CHANNEL"/>
    <property type="match status" value="1"/>
</dbReference>
<dbReference type="FunFam" id="2.20.100.10:FF:000001">
    <property type="entry name" value="semaphorin-5A isoform X1"/>
    <property type="match status" value="1"/>
</dbReference>
<dbReference type="Gene3D" id="1.20.58.390">
    <property type="entry name" value="Neurotransmitter-gated ion-channel transmembrane domain"/>
    <property type="match status" value="1"/>
</dbReference>
<evidence type="ECO:0000256" key="9">
    <source>
        <dbReference type="ARBA" id="ARBA00023136"/>
    </source>
</evidence>
<dbReference type="InterPro" id="IPR006029">
    <property type="entry name" value="Neurotrans-gated_channel_TM"/>
</dbReference>
<dbReference type="SUPFAM" id="SSF82895">
    <property type="entry name" value="TSP-1 type 1 repeat"/>
    <property type="match status" value="1"/>
</dbReference>
<proteinExistence type="inferred from homology"/>
<dbReference type="Gene3D" id="2.20.100.10">
    <property type="entry name" value="Thrombospondin type-1 (TSP1) repeat"/>
    <property type="match status" value="1"/>
</dbReference>
<evidence type="ECO:0000256" key="16">
    <source>
        <dbReference type="ARBA" id="ARBA00034104"/>
    </source>
</evidence>
<feature type="transmembrane region" description="Helical" evidence="17">
    <location>
        <begin position="912"/>
        <end position="938"/>
    </location>
</feature>
<gene>
    <name evidence="20" type="ORF">CYNAS_LOCUS7924</name>
</gene>
<dbReference type="InterPro" id="IPR006201">
    <property type="entry name" value="Neur_channel"/>
</dbReference>
<keyword evidence="8 17" id="KW-0406">Ion transport</keyword>
<comment type="similarity">
    <text evidence="1">Belongs to the ligand-gated ion channel (TC 1.A.9) family. Acetylcholine receptor (TC 1.A.9.1) subfamily.</text>
</comment>
<protein>
    <submittedName>
        <fullName evidence="20">Uncharacterized protein</fullName>
    </submittedName>
</protein>
<evidence type="ECO:0000256" key="8">
    <source>
        <dbReference type="ARBA" id="ARBA00023065"/>
    </source>
</evidence>
<evidence type="ECO:0000259" key="19">
    <source>
        <dbReference type="Pfam" id="PF02932"/>
    </source>
</evidence>
<dbReference type="Pfam" id="PF00090">
    <property type="entry name" value="TSP_1"/>
    <property type="match status" value="1"/>
</dbReference>
<feature type="transmembrane region" description="Helical" evidence="17">
    <location>
        <begin position="514"/>
        <end position="535"/>
    </location>
</feature>
<dbReference type="PROSITE" id="PS50092">
    <property type="entry name" value="TSP1"/>
    <property type="match status" value="1"/>
</dbReference>
<evidence type="ECO:0000256" key="3">
    <source>
        <dbReference type="ARBA" id="ARBA00022475"/>
    </source>
</evidence>
<evidence type="ECO:0000256" key="4">
    <source>
        <dbReference type="ARBA" id="ARBA00022692"/>
    </source>
</evidence>
<dbReference type="CDD" id="cd19051">
    <property type="entry name" value="LGIC_TM_cation"/>
    <property type="match status" value="1"/>
</dbReference>
<keyword evidence="10" id="KW-1015">Disulfide bond</keyword>
<evidence type="ECO:0000256" key="13">
    <source>
        <dbReference type="ARBA" id="ARBA00023257"/>
    </source>
</evidence>
<keyword evidence="5 17" id="KW-0732">Signal</keyword>
<evidence type="ECO:0000256" key="17">
    <source>
        <dbReference type="RuleBase" id="RU000687"/>
    </source>
</evidence>
<evidence type="ECO:0000256" key="5">
    <source>
        <dbReference type="ARBA" id="ARBA00022729"/>
    </source>
</evidence>
<dbReference type="InterPro" id="IPR036383">
    <property type="entry name" value="TSP1_rpt_sf"/>
</dbReference>
<feature type="transmembrane region" description="Helical" evidence="17">
    <location>
        <begin position="882"/>
        <end position="900"/>
    </location>
</feature>
<dbReference type="Pfam" id="PF02931">
    <property type="entry name" value="Neur_chan_LBD"/>
    <property type="match status" value="1"/>
</dbReference>
<keyword evidence="21" id="KW-1185">Reference proteome</keyword>
<keyword evidence="13" id="KW-0628">Postsynaptic cell membrane</keyword>
<dbReference type="SUPFAM" id="SSF63712">
    <property type="entry name" value="Nicotinic receptor ligand binding domain-like"/>
    <property type="match status" value="1"/>
</dbReference>
<dbReference type="Proteomes" id="UP001176961">
    <property type="component" value="Unassembled WGS sequence"/>
</dbReference>
<feature type="domain" description="Neurotransmitter-gated ion-channel transmembrane" evidence="19">
    <location>
        <begin position="857"/>
        <end position="969"/>
    </location>
</feature>
<organism evidence="20 21">
    <name type="scientific">Cylicocyclus nassatus</name>
    <name type="common">Nematode worm</name>
    <dbReference type="NCBI Taxonomy" id="53992"/>
    <lineage>
        <taxon>Eukaryota</taxon>
        <taxon>Metazoa</taxon>
        <taxon>Ecdysozoa</taxon>
        <taxon>Nematoda</taxon>
        <taxon>Chromadorea</taxon>
        <taxon>Rhabditida</taxon>
        <taxon>Rhabditina</taxon>
        <taxon>Rhabditomorpha</taxon>
        <taxon>Strongyloidea</taxon>
        <taxon>Strongylidae</taxon>
        <taxon>Cylicocyclus</taxon>
    </lineage>
</organism>
<comment type="caution">
    <text evidence="20">The sequence shown here is derived from an EMBL/GenBank/DDBJ whole genome shotgun (WGS) entry which is preliminary data.</text>
</comment>
<dbReference type="InterPro" id="IPR006202">
    <property type="entry name" value="Neur_chan_lig-bd"/>
</dbReference>
<dbReference type="InterPro" id="IPR000884">
    <property type="entry name" value="TSP1_rpt"/>
</dbReference>
<evidence type="ECO:0000256" key="6">
    <source>
        <dbReference type="ARBA" id="ARBA00022989"/>
    </source>
</evidence>